<evidence type="ECO:0000256" key="4">
    <source>
        <dbReference type="ARBA" id="ARBA00022729"/>
    </source>
</evidence>
<keyword evidence="3" id="KW-0272">Extracellular matrix</keyword>
<dbReference type="GeneTree" id="ENSGT01030000234633"/>
<sequence>MAALPLLLLLVLWTCGHAKGAFPLRQSYNLYTNGHAHGARAASRHRNWCAFVVTKTVSCVVEDGVETYVKPDYHPCSWGSGQCSRVVVYRTYMRPRYKVAYKMVTEMDWKCCHGYSGADCNIGPVGGGGTQISTTRPQPGQGGGTTSGQGGGGHSYGGGSSGSGQSGGNADNEKMRQLEEKIRSLTKNLQDLQSTMSTMNERLQEEGGRNGLGGGSSGGRNPADAAQPEIKETIHSIQTKLDQLDNRTQAHDKTLVSINNHLVNGKGNELEGGVSGGSLSEGRLNSLKEEILSELERRVSLSCSSCQAGVEDLRKQQQQDRERIRALEKQMNAMDVQYRQSLDGLRRDVVRSQGCCDIISDLQDRVTDAERKISTASENFDILQNRLDRELSGQGGTSSSENTGSRGQGLPVGGETGGHGRDAMITEERLNNRLKDLERRVNSTMQKTEESCSYLENDVKDYFHRELDELRSVFLERFDDQADRIADVELDVEQVKKSIRDHDKRLSKLENTTSQMNWRLEKCGCVASEQGGGGEGRGDGGYGGGSWGAGGGGSTGEGKEGGNRGDGGGTWGAGGGGGGSTGGGGRWGGTGGGLPGTVGERDNSTKKSLEWRVVANEDQIRHFNTQLKDLSMSGDSLYDKVLDLTDDVGKIKALTGDHGEHFNRIVTVVEMLGEDCELCRKVEEELQKMKNYSQNALSNIQNHIDRIQNRLDSEGDSCFQMCSVLQSEVSVLRDDVRRCTNQCKSNPDITTGVDHARPGGTDDNSGPLDPAKPLDGHSVNEGINNNHLKTLQGELSNVILTFSSINDTLKGLEHTVQKHDSVITDLGNTKDKIISEIDKVQQELTEHIEDNRNRLDKMDRDIRRFESTVLEMGDCKRSGDGLEKRLSKLEGVCGRLDGVSDSILKIKEGLNKHVSSLWTCVSGLNDTVIRHGGLLDFIQNGQDDIHSRVKNLNSSLNQVSRDLQSLSEHDLTGPALLSRGPPGPPGPQGHPGERGFNGLPGLPGPPGFPGPQGEIGPPGSKGETGLPGADAQIPKLSFSAALTAPMDRAGTIVFDKVFVNEGNFYNPRTGIFTAPVDGNYYFSAVLTGHRNEKIEAVLSKSNYGMARVDSGGYQPEGLENNPVAEAKVNPGSLAVFSIILPLQTQDTVCIDLVMGKLAHSVEPLTIFNGMLLYEDK</sequence>
<feature type="coiled-coil region" evidence="7">
    <location>
        <begin position="359"/>
        <end position="386"/>
    </location>
</feature>
<keyword evidence="6" id="KW-1015">Disulfide bond</keyword>
<evidence type="ECO:0000256" key="1">
    <source>
        <dbReference type="ARBA" id="ARBA00004498"/>
    </source>
</evidence>
<feature type="coiled-coil region" evidence="7">
    <location>
        <begin position="485"/>
        <end position="512"/>
    </location>
</feature>
<feature type="chain" id="PRO_5018752669" evidence="9">
    <location>
        <begin position="19"/>
        <end position="1176"/>
    </location>
</feature>
<accession>A0A3Q3CC85</accession>
<reference evidence="12" key="2">
    <citation type="submission" date="2025-09" db="UniProtKB">
        <authorList>
            <consortium name="Ensembl"/>
        </authorList>
    </citation>
    <scope>IDENTIFICATION</scope>
</reference>
<feature type="coiled-coil region" evidence="7">
    <location>
        <begin position="830"/>
        <end position="868"/>
    </location>
</feature>
<evidence type="ECO:0000256" key="5">
    <source>
        <dbReference type="ARBA" id="ARBA00023054"/>
    </source>
</evidence>
<dbReference type="PANTHER" id="PTHR15427:SF1">
    <property type="entry name" value="EMILIN-1"/>
    <property type="match status" value="1"/>
</dbReference>
<dbReference type="Ensembl" id="ENSHBUT00000028209.1">
    <property type="protein sequence ID" value="ENSHBUP00000018997.1"/>
    <property type="gene ID" value="ENSHBUG00000021122.1"/>
</dbReference>
<reference evidence="12" key="1">
    <citation type="submission" date="2025-08" db="UniProtKB">
        <authorList>
            <consortium name="Ensembl"/>
        </authorList>
    </citation>
    <scope>IDENTIFICATION</scope>
</reference>
<evidence type="ECO:0000256" key="6">
    <source>
        <dbReference type="ARBA" id="ARBA00023157"/>
    </source>
</evidence>
<evidence type="ECO:0000259" key="10">
    <source>
        <dbReference type="PROSITE" id="PS50871"/>
    </source>
</evidence>
<proteinExistence type="predicted"/>
<dbReference type="STRING" id="8153.ENSHBUP00000018997"/>
<evidence type="ECO:0000256" key="2">
    <source>
        <dbReference type="ARBA" id="ARBA00022525"/>
    </source>
</evidence>
<dbReference type="FunFam" id="2.60.120.40:FF:000010">
    <property type="entry name" value="EMILIN-1 protein"/>
    <property type="match status" value="1"/>
</dbReference>
<feature type="region of interest" description="Disordered" evidence="8">
    <location>
        <begin position="529"/>
        <end position="605"/>
    </location>
</feature>
<feature type="region of interest" description="Disordered" evidence="8">
    <location>
        <begin position="972"/>
        <end position="1029"/>
    </location>
</feature>
<comment type="subcellular location">
    <subcellularLocation>
        <location evidence="1">Secreted</location>
        <location evidence="1">Extracellular space</location>
        <location evidence="1">Extracellular matrix</location>
    </subcellularLocation>
</comment>
<name>A0A3Q3CC85_HAPBU</name>
<evidence type="ECO:0000313" key="13">
    <source>
        <dbReference type="Proteomes" id="UP000264840"/>
    </source>
</evidence>
<protein>
    <submittedName>
        <fullName evidence="12">EMILIN-1-like</fullName>
    </submittedName>
</protein>
<feature type="compositionally biased region" description="Gly residues" evidence="8">
    <location>
        <begin position="564"/>
        <end position="596"/>
    </location>
</feature>
<dbReference type="Pfam" id="PF07546">
    <property type="entry name" value="EMI"/>
    <property type="match status" value="1"/>
</dbReference>
<feature type="region of interest" description="Disordered" evidence="8">
    <location>
        <begin position="390"/>
        <end position="422"/>
    </location>
</feature>
<dbReference type="InterPro" id="IPR011489">
    <property type="entry name" value="EMI_domain"/>
</dbReference>
<keyword evidence="2" id="KW-0964">Secreted</keyword>
<keyword evidence="4 9" id="KW-0732">Signal</keyword>
<dbReference type="Proteomes" id="UP000264840">
    <property type="component" value="Unplaced"/>
</dbReference>
<feature type="domain" description="C1q" evidence="10">
    <location>
        <begin position="1031"/>
        <end position="1176"/>
    </location>
</feature>
<feature type="region of interest" description="Disordered" evidence="8">
    <location>
        <begin position="747"/>
        <end position="781"/>
    </location>
</feature>
<organism evidence="12 13">
    <name type="scientific">Haplochromis burtoni</name>
    <name type="common">Burton's mouthbrooder</name>
    <name type="synonym">Chromis burtoni</name>
    <dbReference type="NCBI Taxonomy" id="8153"/>
    <lineage>
        <taxon>Eukaryota</taxon>
        <taxon>Metazoa</taxon>
        <taxon>Chordata</taxon>
        <taxon>Craniata</taxon>
        <taxon>Vertebrata</taxon>
        <taxon>Euteleostomi</taxon>
        <taxon>Actinopterygii</taxon>
        <taxon>Neopterygii</taxon>
        <taxon>Teleostei</taxon>
        <taxon>Neoteleostei</taxon>
        <taxon>Acanthomorphata</taxon>
        <taxon>Ovalentaria</taxon>
        <taxon>Cichlomorphae</taxon>
        <taxon>Cichliformes</taxon>
        <taxon>Cichlidae</taxon>
        <taxon>African cichlids</taxon>
        <taxon>Pseudocrenilabrinae</taxon>
        <taxon>Haplochromini</taxon>
        <taxon>Haplochromis</taxon>
    </lineage>
</organism>
<dbReference type="PROSITE" id="PS50871">
    <property type="entry name" value="C1Q"/>
    <property type="match status" value="1"/>
</dbReference>
<feature type="signal peptide" evidence="9">
    <location>
        <begin position="1"/>
        <end position="18"/>
    </location>
</feature>
<keyword evidence="13" id="KW-1185">Reference proteome</keyword>
<dbReference type="Gene3D" id="2.60.120.40">
    <property type="match status" value="1"/>
</dbReference>
<dbReference type="InterPro" id="IPR001073">
    <property type="entry name" value="C1q_dom"/>
</dbReference>
<dbReference type="AlphaFoldDB" id="A0A3Q3CC85"/>
<dbReference type="PRINTS" id="PR00007">
    <property type="entry name" value="COMPLEMNTC1Q"/>
</dbReference>
<evidence type="ECO:0000256" key="7">
    <source>
        <dbReference type="SAM" id="Coils"/>
    </source>
</evidence>
<dbReference type="SMART" id="SM00110">
    <property type="entry name" value="C1Q"/>
    <property type="match status" value="1"/>
</dbReference>
<dbReference type="SUPFAM" id="SSF49842">
    <property type="entry name" value="TNF-like"/>
    <property type="match status" value="1"/>
</dbReference>
<dbReference type="PROSITE" id="PS51041">
    <property type="entry name" value="EMI"/>
    <property type="match status" value="1"/>
</dbReference>
<evidence type="ECO:0000256" key="8">
    <source>
        <dbReference type="SAM" id="MobiDB-lite"/>
    </source>
</evidence>
<dbReference type="PANTHER" id="PTHR15427">
    <property type="entry name" value="EMILIN ELASTIN MICROFIBRIL INTERFACE-LOCATED PROTEIN ELASTIN MICROFIBRIL INTERFACER"/>
    <property type="match status" value="1"/>
</dbReference>
<keyword evidence="5 7" id="KW-0175">Coiled coil</keyword>
<feature type="region of interest" description="Disordered" evidence="8">
    <location>
        <begin position="128"/>
        <end position="172"/>
    </location>
</feature>
<evidence type="ECO:0000313" key="12">
    <source>
        <dbReference type="Ensembl" id="ENSHBUP00000018997.1"/>
    </source>
</evidence>
<feature type="compositionally biased region" description="Gly residues" evidence="8">
    <location>
        <begin position="530"/>
        <end position="556"/>
    </location>
</feature>
<evidence type="ECO:0000256" key="9">
    <source>
        <dbReference type="SAM" id="SignalP"/>
    </source>
</evidence>
<evidence type="ECO:0000259" key="11">
    <source>
        <dbReference type="PROSITE" id="PS51041"/>
    </source>
</evidence>
<feature type="compositionally biased region" description="Gly residues" evidence="8">
    <location>
        <begin position="209"/>
        <end position="218"/>
    </location>
</feature>
<dbReference type="InterPro" id="IPR008983">
    <property type="entry name" value="Tumour_necrosis_fac-like_dom"/>
</dbReference>
<dbReference type="InterPro" id="IPR050392">
    <property type="entry name" value="Collagen/C1q_domain"/>
</dbReference>
<feature type="region of interest" description="Disordered" evidence="8">
    <location>
        <begin position="201"/>
        <end position="225"/>
    </location>
</feature>
<feature type="compositionally biased region" description="Gly residues" evidence="8">
    <location>
        <begin position="140"/>
        <end position="167"/>
    </location>
</feature>
<evidence type="ECO:0000256" key="3">
    <source>
        <dbReference type="ARBA" id="ARBA00022530"/>
    </source>
</evidence>
<feature type="compositionally biased region" description="Gly residues" evidence="8">
    <location>
        <begin position="406"/>
        <end position="417"/>
    </location>
</feature>
<feature type="domain" description="EMI" evidence="11">
    <location>
        <begin position="45"/>
        <end position="122"/>
    </location>
</feature>
<dbReference type="Pfam" id="PF00386">
    <property type="entry name" value="C1q"/>
    <property type="match status" value="1"/>
</dbReference>